<dbReference type="Gene3D" id="1.10.287.130">
    <property type="match status" value="1"/>
</dbReference>
<dbReference type="EMBL" id="LAZR01024984">
    <property type="protein sequence ID" value="KKL73357.1"/>
    <property type="molecule type" value="Genomic_DNA"/>
</dbReference>
<dbReference type="PANTHER" id="PTHR43047">
    <property type="entry name" value="TWO-COMPONENT HISTIDINE PROTEIN KINASE"/>
    <property type="match status" value="1"/>
</dbReference>
<keyword evidence="5" id="KW-0597">Phosphoprotein</keyword>
<dbReference type="InterPro" id="IPR001789">
    <property type="entry name" value="Sig_transdc_resp-reg_receiver"/>
</dbReference>
<dbReference type="EC" id="2.7.13.3" evidence="3"/>
<dbReference type="AlphaFoldDB" id="A0A0F9HE59"/>
<dbReference type="FunFam" id="1.10.287.130:FF:000038">
    <property type="entry name" value="Sensory transduction histidine kinase"/>
    <property type="match status" value="1"/>
</dbReference>
<evidence type="ECO:0000256" key="11">
    <source>
        <dbReference type="ARBA" id="ARBA00023136"/>
    </source>
</evidence>
<reference evidence="14" key="1">
    <citation type="journal article" date="2015" name="Nature">
        <title>Complex archaea that bridge the gap between prokaryotes and eukaryotes.</title>
        <authorList>
            <person name="Spang A."/>
            <person name="Saw J.H."/>
            <person name="Jorgensen S.L."/>
            <person name="Zaremba-Niedzwiedzka K."/>
            <person name="Martijn J."/>
            <person name="Lind A.E."/>
            <person name="van Eijk R."/>
            <person name="Schleper C."/>
            <person name="Guy L."/>
            <person name="Ettema T.J."/>
        </authorList>
    </citation>
    <scope>NUCLEOTIDE SEQUENCE</scope>
</reference>
<dbReference type="Pfam" id="PF00512">
    <property type="entry name" value="HisKA"/>
    <property type="match status" value="1"/>
</dbReference>
<sequence length="396" mass="43477">MGRDITDLKIVHAELEWAKEAAEAANRAKSSFLANMSHELRTPLNAILGFSQVLESDSGSLSQEQLKYLSYIKSSGDHLLEMVNDILDLSSIEAGKMEIEKQPLDLKDLLSRTPSVIQSQAKKKGITIEMNLAPELGIIEADGVRIKQVMYNLLSNAVKFTEAGKRIGIDGYTEEDQAVVEVWDEGIGIALEDLEKVFDPFEQVIQADLGKPEGTGLGLAISRRLIEAHGGTLSVQSEKGAGSRFRIVLPGVFVPDRTKTKTEKEKQETQSAKPVSKAGATILVVEDDETNISLMTAVLERLEYAVNTERLGRDGVAAALEGEVDLVLMDIQLPDISGVEAMKQIKAKAKRRIPVIALTAFAMKGDEERYLQEGFDGYISKPIDIDVVRETIRKNI</sequence>
<keyword evidence="4" id="KW-1003">Cell membrane</keyword>
<gene>
    <name evidence="14" type="ORF">LCGC14_2075740</name>
</gene>
<comment type="caution">
    <text evidence="14">The sequence shown here is derived from an EMBL/GenBank/DDBJ whole genome shotgun (WGS) entry which is preliminary data.</text>
</comment>
<dbReference type="GO" id="GO:0009927">
    <property type="term" value="F:histidine phosphotransfer kinase activity"/>
    <property type="evidence" value="ECO:0007669"/>
    <property type="project" value="TreeGrafter"/>
</dbReference>
<dbReference type="InterPro" id="IPR003594">
    <property type="entry name" value="HATPase_dom"/>
</dbReference>
<comment type="subcellular location">
    <subcellularLocation>
        <location evidence="2">Cell membrane</location>
    </subcellularLocation>
</comment>
<dbReference type="GO" id="GO:0000155">
    <property type="term" value="F:phosphorelay sensor kinase activity"/>
    <property type="evidence" value="ECO:0007669"/>
    <property type="project" value="InterPro"/>
</dbReference>
<dbReference type="CDD" id="cd00082">
    <property type="entry name" value="HisKA"/>
    <property type="match status" value="1"/>
</dbReference>
<dbReference type="InterPro" id="IPR004358">
    <property type="entry name" value="Sig_transdc_His_kin-like_C"/>
</dbReference>
<keyword evidence="7" id="KW-0547">Nucleotide-binding</keyword>
<evidence type="ECO:0000259" key="13">
    <source>
        <dbReference type="PROSITE" id="PS50110"/>
    </source>
</evidence>
<evidence type="ECO:0000256" key="1">
    <source>
        <dbReference type="ARBA" id="ARBA00000085"/>
    </source>
</evidence>
<evidence type="ECO:0000256" key="8">
    <source>
        <dbReference type="ARBA" id="ARBA00022777"/>
    </source>
</evidence>
<dbReference type="PANTHER" id="PTHR43047:SF63">
    <property type="entry name" value="HISTIDINE KINASE"/>
    <property type="match status" value="1"/>
</dbReference>
<dbReference type="Pfam" id="PF02518">
    <property type="entry name" value="HATPase_c"/>
    <property type="match status" value="1"/>
</dbReference>
<dbReference type="GO" id="GO:0005524">
    <property type="term" value="F:ATP binding"/>
    <property type="evidence" value="ECO:0007669"/>
    <property type="project" value="UniProtKB-KW"/>
</dbReference>
<organism evidence="14">
    <name type="scientific">marine sediment metagenome</name>
    <dbReference type="NCBI Taxonomy" id="412755"/>
    <lineage>
        <taxon>unclassified sequences</taxon>
        <taxon>metagenomes</taxon>
        <taxon>ecological metagenomes</taxon>
    </lineage>
</organism>
<comment type="catalytic activity">
    <reaction evidence="1">
        <text>ATP + protein L-histidine = ADP + protein N-phospho-L-histidine.</text>
        <dbReference type="EC" id="2.7.13.3"/>
    </reaction>
</comment>
<keyword evidence="6" id="KW-0808">Transferase</keyword>
<accession>A0A0F9HE59</accession>
<evidence type="ECO:0000256" key="6">
    <source>
        <dbReference type="ARBA" id="ARBA00022679"/>
    </source>
</evidence>
<dbReference type="InterPro" id="IPR003661">
    <property type="entry name" value="HisK_dim/P_dom"/>
</dbReference>
<feature type="domain" description="Response regulatory" evidence="13">
    <location>
        <begin position="281"/>
        <end position="396"/>
    </location>
</feature>
<dbReference type="Pfam" id="PF00072">
    <property type="entry name" value="Response_reg"/>
    <property type="match status" value="1"/>
</dbReference>
<dbReference type="FunFam" id="3.30.565.10:FF:000023">
    <property type="entry name" value="PAS domain-containing sensor histidine kinase"/>
    <property type="match status" value="1"/>
</dbReference>
<evidence type="ECO:0000256" key="3">
    <source>
        <dbReference type="ARBA" id="ARBA00012438"/>
    </source>
</evidence>
<dbReference type="InterPro" id="IPR011006">
    <property type="entry name" value="CheY-like_superfamily"/>
</dbReference>
<feature type="domain" description="Histidine kinase" evidence="12">
    <location>
        <begin position="35"/>
        <end position="253"/>
    </location>
</feature>
<evidence type="ECO:0000313" key="14">
    <source>
        <dbReference type="EMBL" id="KKL73357.1"/>
    </source>
</evidence>
<keyword evidence="11" id="KW-0472">Membrane</keyword>
<dbReference type="SUPFAM" id="SSF47384">
    <property type="entry name" value="Homodimeric domain of signal transducing histidine kinase"/>
    <property type="match status" value="1"/>
</dbReference>
<proteinExistence type="predicted"/>
<dbReference type="SMART" id="SM00388">
    <property type="entry name" value="HisKA"/>
    <property type="match status" value="1"/>
</dbReference>
<dbReference type="CDD" id="cd16922">
    <property type="entry name" value="HATPase_EvgS-ArcB-TorS-like"/>
    <property type="match status" value="1"/>
</dbReference>
<evidence type="ECO:0000256" key="5">
    <source>
        <dbReference type="ARBA" id="ARBA00022553"/>
    </source>
</evidence>
<dbReference type="Gene3D" id="3.30.565.10">
    <property type="entry name" value="Histidine kinase-like ATPase, C-terminal domain"/>
    <property type="match status" value="1"/>
</dbReference>
<keyword evidence="8" id="KW-0418">Kinase</keyword>
<dbReference type="InterPro" id="IPR036097">
    <property type="entry name" value="HisK_dim/P_sf"/>
</dbReference>
<dbReference type="PRINTS" id="PR00344">
    <property type="entry name" value="BCTRLSENSOR"/>
</dbReference>
<dbReference type="InterPro" id="IPR036890">
    <property type="entry name" value="HATPase_C_sf"/>
</dbReference>
<dbReference type="PROSITE" id="PS50110">
    <property type="entry name" value="RESPONSE_REGULATORY"/>
    <property type="match status" value="1"/>
</dbReference>
<name>A0A0F9HE59_9ZZZZ</name>
<dbReference type="SUPFAM" id="SSF52172">
    <property type="entry name" value="CheY-like"/>
    <property type="match status" value="1"/>
</dbReference>
<dbReference type="InterPro" id="IPR005467">
    <property type="entry name" value="His_kinase_dom"/>
</dbReference>
<dbReference type="SMART" id="SM00387">
    <property type="entry name" value="HATPase_c"/>
    <property type="match status" value="1"/>
</dbReference>
<evidence type="ECO:0000256" key="9">
    <source>
        <dbReference type="ARBA" id="ARBA00022840"/>
    </source>
</evidence>
<dbReference type="SUPFAM" id="SSF55874">
    <property type="entry name" value="ATPase domain of HSP90 chaperone/DNA topoisomerase II/histidine kinase"/>
    <property type="match status" value="1"/>
</dbReference>
<evidence type="ECO:0000256" key="4">
    <source>
        <dbReference type="ARBA" id="ARBA00022475"/>
    </source>
</evidence>
<dbReference type="PROSITE" id="PS50109">
    <property type="entry name" value="HIS_KIN"/>
    <property type="match status" value="1"/>
</dbReference>
<evidence type="ECO:0000256" key="7">
    <source>
        <dbReference type="ARBA" id="ARBA00022741"/>
    </source>
</evidence>
<keyword evidence="9" id="KW-0067">ATP-binding</keyword>
<dbReference type="GO" id="GO:0005886">
    <property type="term" value="C:plasma membrane"/>
    <property type="evidence" value="ECO:0007669"/>
    <property type="project" value="UniProtKB-SubCell"/>
</dbReference>
<keyword evidence="10" id="KW-0902">Two-component regulatory system</keyword>
<protein>
    <recommendedName>
        <fullName evidence="3">histidine kinase</fullName>
        <ecNumber evidence="3">2.7.13.3</ecNumber>
    </recommendedName>
</protein>
<evidence type="ECO:0000256" key="10">
    <source>
        <dbReference type="ARBA" id="ARBA00023012"/>
    </source>
</evidence>
<dbReference type="Gene3D" id="3.40.50.2300">
    <property type="match status" value="1"/>
</dbReference>
<dbReference type="SMART" id="SM00448">
    <property type="entry name" value="REC"/>
    <property type="match status" value="1"/>
</dbReference>
<evidence type="ECO:0000259" key="12">
    <source>
        <dbReference type="PROSITE" id="PS50109"/>
    </source>
</evidence>
<evidence type="ECO:0000256" key="2">
    <source>
        <dbReference type="ARBA" id="ARBA00004236"/>
    </source>
</evidence>